<dbReference type="SUPFAM" id="SSF50630">
    <property type="entry name" value="Acid proteases"/>
    <property type="match status" value="1"/>
</dbReference>
<evidence type="ECO:0000256" key="4">
    <source>
        <dbReference type="ARBA" id="ARBA00022722"/>
    </source>
</evidence>
<dbReference type="GO" id="GO:0004519">
    <property type="term" value="F:endonuclease activity"/>
    <property type="evidence" value="ECO:0007669"/>
    <property type="project" value="UniProtKB-KW"/>
</dbReference>
<evidence type="ECO:0000259" key="11">
    <source>
        <dbReference type="PROSITE" id="PS50158"/>
    </source>
</evidence>
<feature type="domain" description="Integrase catalytic" evidence="13">
    <location>
        <begin position="1024"/>
        <end position="1230"/>
    </location>
</feature>
<proteinExistence type="predicted"/>
<dbReference type="SUPFAM" id="SSF53098">
    <property type="entry name" value="Ribonuclease H-like"/>
    <property type="match status" value="1"/>
</dbReference>
<dbReference type="GO" id="GO:0019899">
    <property type="term" value="F:enzyme binding"/>
    <property type="evidence" value="ECO:0007669"/>
    <property type="project" value="UniProtKB-ARBA"/>
</dbReference>
<evidence type="ECO:0000259" key="12">
    <source>
        <dbReference type="PROSITE" id="PS50878"/>
    </source>
</evidence>
<dbReference type="Proteomes" id="UP000046392">
    <property type="component" value="Unplaced"/>
</dbReference>
<dbReference type="CDD" id="cd01647">
    <property type="entry name" value="RT_LTR"/>
    <property type="match status" value="1"/>
</dbReference>
<organism evidence="14 15">
    <name type="scientific">Strongyloides papillosus</name>
    <name type="common">Intestinal threadworm</name>
    <dbReference type="NCBI Taxonomy" id="174720"/>
    <lineage>
        <taxon>Eukaryota</taxon>
        <taxon>Metazoa</taxon>
        <taxon>Ecdysozoa</taxon>
        <taxon>Nematoda</taxon>
        <taxon>Chromadorea</taxon>
        <taxon>Rhabditida</taxon>
        <taxon>Tylenchina</taxon>
        <taxon>Panagrolaimomorpha</taxon>
        <taxon>Strongyloidoidea</taxon>
        <taxon>Strongyloididae</taxon>
        <taxon>Strongyloides</taxon>
    </lineage>
</organism>
<dbReference type="PROSITE" id="PS50878">
    <property type="entry name" value="RT_POL"/>
    <property type="match status" value="1"/>
</dbReference>
<evidence type="ECO:0000256" key="2">
    <source>
        <dbReference type="ARBA" id="ARBA00022679"/>
    </source>
</evidence>
<sequence length="1312" mass="150699">MTDNKPGGGDLSLDEGATSHANFNDDDVVWAIKRDDLELFTLDYLKSIKVMEMIINKFAVDSDTEEVKEIMNEILTHISKVNEKKVDKDNDSDLIEAKRRISELEKEIEKLKISSDKESGTITTHQLIEIISLTQKNMMEAFKSLKSEQTVSGFSNIDPSNFEIFKNEEEDITHHVLGVKRRMKLRSITVDEDKFLFMMVTLSNQIAGFIEENLPYPRSYSVLRRFLLEKYDGRAAKKKLMNDINYFKLDFSKRDIGCQLKPFVQKIAIAYKELNATELLVTQRRLIMNLFSDKNTKLYFYLTTTKPDDIFEYIRQIQNIFELDNIGKTFVSRSAPRPNLAEIVCRICNKKGHIARNCLEGASNKLSSPIPSKNAKRVRDVTYEQIVSSYVNNSDDDDVTDQNVFVYMVKQTDQSNITDDIYQHIVLQINDKLSKAFIDSGSCISFVSEKLLDASEIFDVKPLIARTANNSRMSLSRMSNIYINFLNGYDIKVKAFVVGPEILVNEDILIGEDVMSRCGLSISYEGGKCVKIKDQKCVSFKTDSKESRIVKKVKICNDVVDLKNKLFSDYTSLIPKSRYDVGEGILVCDDVEVVNKNFDFKPPSYGIPYSYKERVYNDFIEMEKAGIVEQRPAKFIHPLVVIPKEGGKLRLCGDMRYINYFIKPKFLPANKPYELVHNLCGYKHYSKIDLQNAFYQVRYPETTVPLMGVKVFDKVYCFKRMVQGAKVSAVEFQRLATQIISNLGEGYFAYIDDFAIASSTTTEDHVLKVRKLLDVLHLYDMKVNVEKSSICGDQITFIGYDISEKGATISKRNIDAFIERDVPSNKRQLMSFVMAASYFRGNMPQFTRNTLFLQNMVNSLKYKTSKIIVTDEYLTAIKTLRNMMMNPMYLVKPEPHDVLYLESDASQEAVGGVIYKISSSKEKQAIMYYSKKMSICKKNRCITYLELYSIHLGVTKYREILVGHKLIILTDQKPLEGIVHTKETKFLELILPLQEYDFQIKYISGDSNGCADFFSRTNKVSLDKGSIENKEYFQDSCNSTKLAEKLFRKYHLEMGHVNLSKVKDDLVKFCYEEKLSKFKACESIKKVVEMIKQCELRTVSLVFCGHTNVKMLDDDALITSLNFIHTQLQLKTKEIRCDKGLAFGSKKFQQYLEKHGIKLNFAVSYEHYANSKVERSIRTLRGLLTKLESNIDHKGPKGFQNKLTEACYVHNTTIHSGIGVKPFNLIYAYDVGDGKMTSNLSDLKLQARLYQQFMTAPEKRVIYRKIKDGKPVNEVGVYKERIDNVTDVKLMPVDSKDKRKFVSISGYKNRIM</sequence>
<evidence type="ECO:0000256" key="6">
    <source>
        <dbReference type="ARBA" id="ARBA00022759"/>
    </source>
</evidence>
<dbReference type="PANTHER" id="PTHR37984">
    <property type="entry name" value="PROTEIN CBG26694"/>
    <property type="match status" value="1"/>
</dbReference>
<dbReference type="GO" id="GO:0016779">
    <property type="term" value="F:nucleotidyltransferase activity"/>
    <property type="evidence" value="ECO:0007669"/>
    <property type="project" value="UniProtKB-KW"/>
</dbReference>
<keyword evidence="9" id="KW-0862">Zinc</keyword>
<dbReference type="PROSITE" id="PS50994">
    <property type="entry name" value="INTEGRASE"/>
    <property type="match status" value="1"/>
</dbReference>
<dbReference type="InterPro" id="IPR043502">
    <property type="entry name" value="DNA/RNA_pol_sf"/>
</dbReference>
<dbReference type="InterPro" id="IPR050951">
    <property type="entry name" value="Retrovirus_Pol_polyprotein"/>
</dbReference>
<dbReference type="CDD" id="cd09274">
    <property type="entry name" value="RNase_HI_RT_Ty3"/>
    <property type="match status" value="1"/>
</dbReference>
<dbReference type="Pfam" id="PF17919">
    <property type="entry name" value="RT_RNaseH_2"/>
    <property type="match status" value="1"/>
</dbReference>
<dbReference type="WBParaSite" id="SPAL_0000581100.1">
    <property type="protein sequence ID" value="SPAL_0000581100.1"/>
    <property type="gene ID" value="SPAL_0000581100"/>
</dbReference>
<dbReference type="InterPro" id="IPR036397">
    <property type="entry name" value="RNaseH_sf"/>
</dbReference>
<keyword evidence="14" id="KW-1185">Reference proteome</keyword>
<dbReference type="SUPFAM" id="SSF56672">
    <property type="entry name" value="DNA/RNA polymerases"/>
    <property type="match status" value="1"/>
</dbReference>
<keyword evidence="8" id="KW-0511">Multifunctional enzyme</keyword>
<keyword evidence="6" id="KW-0378">Hydrolase</keyword>
<accession>A0A0N5BIN1</accession>
<dbReference type="GO" id="GO:0008270">
    <property type="term" value="F:zinc ion binding"/>
    <property type="evidence" value="ECO:0007669"/>
    <property type="project" value="UniProtKB-KW"/>
</dbReference>
<dbReference type="GO" id="GO:0004190">
    <property type="term" value="F:aspartic-type endopeptidase activity"/>
    <property type="evidence" value="ECO:0007669"/>
    <property type="project" value="UniProtKB-KW"/>
</dbReference>
<name>A0A0N5BIN1_STREA</name>
<dbReference type="InterPro" id="IPR012337">
    <property type="entry name" value="RNaseH-like_sf"/>
</dbReference>
<keyword evidence="1" id="KW-0645">Protease</keyword>
<evidence type="ECO:0000313" key="14">
    <source>
        <dbReference type="Proteomes" id="UP000046392"/>
    </source>
</evidence>
<evidence type="ECO:0000256" key="3">
    <source>
        <dbReference type="ARBA" id="ARBA00022695"/>
    </source>
</evidence>
<evidence type="ECO:0000259" key="13">
    <source>
        <dbReference type="PROSITE" id="PS50994"/>
    </source>
</evidence>
<dbReference type="InterPro" id="IPR001878">
    <property type="entry name" value="Znf_CCHC"/>
</dbReference>
<keyword evidence="10" id="KW-0175">Coiled coil</keyword>
<dbReference type="Gene3D" id="3.30.70.270">
    <property type="match status" value="2"/>
</dbReference>
<dbReference type="InterPro" id="IPR001584">
    <property type="entry name" value="Integrase_cat-core"/>
</dbReference>
<dbReference type="GO" id="GO:0015074">
    <property type="term" value="P:DNA integration"/>
    <property type="evidence" value="ECO:0007669"/>
    <property type="project" value="InterPro"/>
</dbReference>
<dbReference type="InterPro" id="IPR021109">
    <property type="entry name" value="Peptidase_aspartic_dom_sf"/>
</dbReference>
<dbReference type="Gene3D" id="3.30.420.10">
    <property type="entry name" value="Ribonuclease H-like superfamily/Ribonuclease H"/>
    <property type="match status" value="1"/>
</dbReference>
<dbReference type="PANTHER" id="PTHR37984:SF5">
    <property type="entry name" value="PROTEIN NYNRIN-LIKE"/>
    <property type="match status" value="1"/>
</dbReference>
<dbReference type="SMART" id="SM00343">
    <property type="entry name" value="ZnF_C2HC"/>
    <property type="match status" value="1"/>
</dbReference>
<dbReference type="STRING" id="174720.A0A0N5BIN1"/>
<dbReference type="Pfam" id="PF00078">
    <property type="entry name" value="RVT_1"/>
    <property type="match status" value="1"/>
</dbReference>
<dbReference type="GO" id="GO:0006508">
    <property type="term" value="P:proteolysis"/>
    <property type="evidence" value="ECO:0007669"/>
    <property type="project" value="UniProtKB-KW"/>
</dbReference>
<dbReference type="InterPro" id="IPR000477">
    <property type="entry name" value="RT_dom"/>
</dbReference>
<evidence type="ECO:0000256" key="1">
    <source>
        <dbReference type="ARBA" id="ARBA00022670"/>
    </source>
</evidence>
<dbReference type="InterPro" id="IPR041577">
    <property type="entry name" value="RT_RNaseH_2"/>
</dbReference>
<keyword evidence="5" id="KW-0064">Aspartyl protease</keyword>
<evidence type="ECO:0000256" key="5">
    <source>
        <dbReference type="ARBA" id="ARBA00022750"/>
    </source>
</evidence>
<dbReference type="GO" id="GO:0042575">
    <property type="term" value="C:DNA polymerase complex"/>
    <property type="evidence" value="ECO:0007669"/>
    <property type="project" value="UniProtKB-ARBA"/>
</dbReference>
<dbReference type="InterPro" id="IPR043128">
    <property type="entry name" value="Rev_trsase/Diguanyl_cyclase"/>
</dbReference>
<keyword evidence="3" id="KW-0548">Nucleotidyltransferase</keyword>
<dbReference type="Gene3D" id="4.10.60.10">
    <property type="entry name" value="Zinc finger, CCHC-type"/>
    <property type="match status" value="1"/>
</dbReference>
<evidence type="ECO:0000256" key="7">
    <source>
        <dbReference type="ARBA" id="ARBA00023125"/>
    </source>
</evidence>
<keyword evidence="9" id="KW-0863">Zinc-finger</keyword>
<keyword evidence="9" id="KW-0479">Metal-binding</keyword>
<protein>
    <submittedName>
        <fullName evidence="15">CCHC-type domain-containing protein</fullName>
    </submittedName>
</protein>
<reference evidence="15" key="1">
    <citation type="submission" date="2017-02" db="UniProtKB">
        <authorList>
            <consortium name="WormBaseParasite"/>
        </authorList>
    </citation>
    <scope>IDENTIFICATION</scope>
</reference>
<keyword evidence="7" id="KW-0238">DNA-binding</keyword>
<dbReference type="Gene3D" id="2.40.70.10">
    <property type="entry name" value="Acid Proteases"/>
    <property type="match status" value="1"/>
</dbReference>
<dbReference type="InterPro" id="IPR036875">
    <property type="entry name" value="Znf_CCHC_sf"/>
</dbReference>
<evidence type="ECO:0000256" key="9">
    <source>
        <dbReference type="PROSITE-ProRule" id="PRU00047"/>
    </source>
</evidence>
<dbReference type="GO" id="GO:0003677">
    <property type="term" value="F:DNA binding"/>
    <property type="evidence" value="ECO:0007669"/>
    <property type="project" value="UniProtKB-KW"/>
</dbReference>
<keyword evidence="6" id="KW-0255">Endonuclease</keyword>
<evidence type="ECO:0000256" key="10">
    <source>
        <dbReference type="SAM" id="Coils"/>
    </source>
</evidence>
<dbReference type="CDD" id="cd00303">
    <property type="entry name" value="retropepsin_like"/>
    <property type="match status" value="1"/>
</dbReference>
<dbReference type="PROSITE" id="PS50158">
    <property type="entry name" value="ZF_CCHC"/>
    <property type="match status" value="1"/>
</dbReference>
<feature type="domain" description="CCHC-type" evidence="11">
    <location>
        <begin position="345"/>
        <end position="358"/>
    </location>
</feature>
<dbReference type="SUPFAM" id="SSF57756">
    <property type="entry name" value="Retrovirus zinc finger-like domains"/>
    <property type="match status" value="1"/>
</dbReference>
<evidence type="ECO:0000313" key="15">
    <source>
        <dbReference type="WBParaSite" id="SPAL_0000581100.1"/>
    </source>
</evidence>
<keyword evidence="4" id="KW-0540">Nuclease</keyword>
<keyword evidence="2" id="KW-0808">Transferase</keyword>
<feature type="coiled-coil region" evidence="10">
    <location>
        <begin position="94"/>
        <end position="121"/>
    </location>
</feature>
<evidence type="ECO:0000256" key="8">
    <source>
        <dbReference type="ARBA" id="ARBA00023268"/>
    </source>
</evidence>
<dbReference type="Gene3D" id="3.10.10.10">
    <property type="entry name" value="HIV Type 1 Reverse Transcriptase, subunit A, domain 1"/>
    <property type="match status" value="1"/>
</dbReference>
<feature type="domain" description="Reverse transcriptase" evidence="12">
    <location>
        <begin position="623"/>
        <end position="802"/>
    </location>
</feature>